<keyword evidence="1" id="KW-0472">Membrane</keyword>
<protein>
    <submittedName>
        <fullName evidence="2">Uncharacterized protein</fullName>
    </submittedName>
</protein>
<keyword evidence="1" id="KW-0812">Transmembrane</keyword>
<organism evidence="2 3">
    <name type="scientific">Lactococcus lactis</name>
    <dbReference type="NCBI Taxonomy" id="1358"/>
    <lineage>
        <taxon>Bacteria</taxon>
        <taxon>Bacillati</taxon>
        <taxon>Bacillota</taxon>
        <taxon>Bacilli</taxon>
        <taxon>Lactobacillales</taxon>
        <taxon>Streptococcaceae</taxon>
        <taxon>Lactococcus</taxon>
    </lineage>
</organism>
<feature type="non-terminal residue" evidence="2">
    <location>
        <position position="76"/>
    </location>
</feature>
<reference evidence="2 3" key="1">
    <citation type="submission" date="2017-04" db="EMBL/GenBank/DDBJ databases">
        <title>Kefir bacterial isolates.</title>
        <authorList>
            <person name="Kim Y."/>
            <person name="Blasche S."/>
            <person name="Patil K.R."/>
        </authorList>
    </citation>
    <scope>NUCLEOTIDE SEQUENCE [LARGE SCALE GENOMIC DNA]</scope>
    <source>
        <strain evidence="2 3">OG2</strain>
    </source>
</reference>
<evidence type="ECO:0000313" key="3">
    <source>
        <dbReference type="Proteomes" id="UP000215635"/>
    </source>
</evidence>
<name>A0AAX0PYI0_9LACT</name>
<feature type="non-terminal residue" evidence="2">
    <location>
        <position position="1"/>
    </location>
</feature>
<dbReference type="Gene3D" id="2.70.150.10">
    <property type="entry name" value="Calcium-transporting ATPase, cytoplasmic transduction domain A"/>
    <property type="match status" value="1"/>
</dbReference>
<dbReference type="Proteomes" id="UP000215635">
    <property type="component" value="Unassembled WGS sequence"/>
</dbReference>
<dbReference type="AlphaFoldDB" id="A0AAX0PYI0"/>
<feature type="transmembrane region" description="Helical" evidence="1">
    <location>
        <begin position="13"/>
        <end position="30"/>
    </location>
</feature>
<accession>A0AAX0PYI0</accession>
<gene>
    <name evidence="2" type="ORF">B8W88_14140</name>
</gene>
<keyword evidence="1" id="KW-1133">Transmembrane helix</keyword>
<dbReference type="EMBL" id="NCWV01000161">
    <property type="protein sequence ID" value="PAK86073.1"/>
    <property type="molecule type" value="Genomic_DNA"/>
</dbReference>
<comment type="caution">
    <text evidence="2">The sequence shown here is derived from an EMBL/GenBank/DDBJ whole genome shotgun (WGS) entry which is preliminary data.</text>
</comment>
<evidence type="ECO:0000256" key="1">
    <source>
        <dbReference type="SAM" id="Phobius"/>
    </source>
</evidence>
<sequence length="76" mass="8279">NNFLNPANHVMDFSFELATLILIMLLGHWIEMNALMGAGDALQKMAALLPKTAHLVTDNGETKEVPVSDLKVGQAF</sequence>
<evidence type="ECO:0000313" key="2">
    <source>
        <dbReference type="EMBL" id="PAK86073.1"/>
    </source>
</evidence>
<proteinExistence type="predicted"/>